<dbReference type="PRINTS" id="PR00173">
    <property type="entry name" value="EDTRNSPORT"/>
</dbReference>
<keyword evidence="1" id="KW-1133">Transmembrane helix</keyword>
<proteinExistence type="predicted"/>
<keyword evidence="1" id="KW-0812">Transmembrane</keyword>
<protein>
    <submittedName>
        <fullName evidence="2">Uncharacterized protein</fullName>
    </submittedName>
</protein>
<organism evidence="2 3">
    <name type="scientific">Thermococcus barophilus</name>
    <dbReference type="NCBI Taxonomy" id="55802"/>
    <lineage>
        <taxon>Archaea</taxon>
        <taxon>Methanobacteriati</taxon>
        <taxon>Methanobacteriota</taxon>
        <taxon>Thermococci</taxon>
        <taxon>Thermococcales</taxon>
        <taxon>Thermococcaceae</taxon>
        <taxon>Thermococcus</taxon>
    </lineage>
</organism>
<gene>
    <name evidence="2" type="ORF">TBCH5v1_0463</name>
</gene>
<dbReference type="AlphaFoldDB" id="A0A0S1X9K8"/>
<dbReference type="Proteomes" id="UP000066042">
    <property type="component" value="Chromosome"/>
</dbReference>
<feature type="transmembrane region" description="Helical" evidence="1">
    <location>
        <begin position="36"/>
        <end position="52"/>
    </location>
</feature>
<feature type="transmembrane region" description="Helical" evidence="1">
    <location>
        <begin position="109"/>
        <end position="130"/>
    </location>
</feature>
<evidence type="ECO:0000313" key="2">
    <source>
        <dbReference type="EMBL" id="ALM74432.1"/>
    </source>
</evidence>
<feature type="transmembrane region" description="Helical" evidence="1">
    <location>
        <begin position="83"/>
        <end position="103"/>
    </location>
</feature>
<feature type="transmembrane region" description="Helical" evidence="1">
    <location>
        <begin position="58"/>
        <end position="76"/>
    </location>
</feature>
<reference evidence="2 3" key="1">
    <citation type="journal article" date="2016" name="Genome Announc.">
        <title>Complete genome sequence of the hyperthermophilic and piezophilic archaeon Thermococcus barophilus Ch5, capable of growth at the expense of hydrogenogenesis from carbon monoxide and formate.</title>
        <authorList>
            <person name="Oger P."/>
            <person name="Sokolova T.G."/>
            <person name="Kozhevnikova D.A."/>
            <person name="Taranov E.A."/>
            <person name="Vannier P."/>
            <person name="Lee H.S."/>
            <person name="Kwon K.K."/>
            <person name="Kang S.G."/>
            <person name="Lee J.H."/>
            <person name="Bonch-Osmolovskaya E.A."/>
            <person name="Lebedinsky A.V."/>
        </authorList>
    </citation>
    <scope>NUCLEOTIDE SEQUENCE [LARGE SCALE GENOMIC DNA]</scope>
    <source>
        <strain evidence="3">Ch5</strain>
    </source>
</reference>
<name>A0A0S1X9K8_THEBA</name>
<evidence type="ECO:0000313" key="3">
    <source>
        <dbReference type="Proteomes" id="UP000066042"/>
    </source>
</evidence>
<evidence type="ECO:0000256" key="1">
    <source>
        <dbReference type="SAM" id="Phobius"/>
    </source>
</evidence>
<dbReference type="PATRIC" id="fig|55802.8.peg.459"/>
<sequence length="143" mass="15890">MVSAMNLGVVFAIIIGLLIGMFIPKLMERHSEWGRFVILLMMVGIALANWKAGSVRDAYIYFEIVVWLLFGLVSYVEEFGIKVMMTLLLIAVGILGLTLYRLEATITDILGLVVSTVVALYGFAYLGGLVNQRRAEKSKKTKL</sequence>
<accession>A0A0S1X9K8</accession>
<dbReference type="STRING" id="55802.TBCH5v1_0463"/>
<dbReference type="EMBL" id="CP013050">
    <property type="protein sequence ID" value="ALM74432.1"/>
    <property type="molecule type" value="Genomic_DNA"/>
</dbReference>
<keyword evidence="1" id="KW-0472">Membrane</keyword>
<feature type="transmembrane region" description="Helical" evidence="1">
    <location>
        <begin position="6"/>
        <end position="24"/>
    </location>
</feature>